<dbReference type="GO" id="GO:0016798">
    <property type="term" value="F:hydrolase activity, acting on glycosyl bonds"/>
    <property type="evidence" value="ECO:0007669"/>
    <property type="project" value="TreeGrafter"/>
</dbReference>
<dbReference type="RefSeq" id="WP_058635400.1">
    <property type="nucleotide sequence ID" value="NZ_LDPZ01000024.1"/>
</dbReference>
<name>A0A175R773_9HYPH</name>
<dbReference type="AlphaFoldDB" id="A0A175R773"/>
<evidence type="ECO:0000313" key="4">
    <source>
        <dbReference type="Proteomes" id="UP000078272"/>
    </source>
</evidence>
<dbReference type="STRING" id="401562.NS365_22090"/>
<organism evidence="3 4">
    <name type="scientific">Aureimonas ureilytica</name>
    <dbReference type="NCBI Taxonomy" id="401562"/>
    <lineage>
        <taxon>Bacteria</taxon>
        <taxon>Pseudomonadati</taxon>
        <taxon>Pseudomonadota</taxon>
        <taxon>Alphaproteobacteria</taxon>
        <taxon>Hyphomicrobiales</taxon>
        <taxon>Aurantimonadaceae</taxon>
        <taxon>Aureimonas</taxon>
    </lineage>
</organism>
<keyword evidence="1" id="KW-0479">Metal-binding</keyword>
<dbReference type="PANTHER" id="PTHR42909">
    <property type="entry name" value="ZGC:136858"/>
    <property type="match status" value="1"/>
</dbReference>
<evidence type="ECO:0000256" key="1">
    <source>
        <dbReference type="ARBA" id="ARBA00022723"/>
    </source>
</evidence>
<dbReference type="PATRIC" id="fig|401562.3.peg.2258"/>
<dbReference type="OrthoDB" id="9806249at2"/>
<dbReference type="EMBL" id="LDPZ01000024">
    <property type="protein sequence ID" value="KTQ95172.1"/>
    <property type="molecule type" value="Genomic_DNA"/>
</dbReference>
<gene>
    <name evidence="3" type="ORF">NS226_13430</name>
</gene>
<proteinExistence type="predicted"/>
<accession>A0A175R773</accession>
<sequence>MKLPIDGLDVVLFGGAHLDRVARSSVPFQAAASNPGSCREFIGGASFNVARALARQGASPHVVSARGGDSIAASIEIALEAERIGDGALSWLDRRSASYTAILDDTGELRAAVADMDIYDLLTPRALKRAHLRHRLNAAQACVVDANLPSETLAYLSEHKTNGPIFAIAVSPSKVLRLRPCLPRLAALFLSRAEAASLAGRPKNSPVEHLAQALRELGLRRAVVTDGPRAAAILDEDGLVLQSPPQVPAIRDVTGAGDTLAAITILESLTGANFTEAARVGMCASALHIAHELPPQSLPQCRSLAAALPSPTPVHQDRSA</sequence>
<dbReference type="GO" id="GO:0005737">
    <property type="term" value="C:cytoplasm"/>
    <property type="evidence" value="ECO:0007669"/>
    <property type="project" value="TreeGrafter"/>
</dbReference>
<evidence type="ECO:0000313" key="3">
    <source>
        <dbReference type="EMBL" id="KTQ95172.1"/>
    </source>
</evidence>
<dbReference type="GO" id="GO:0004730">
    <property type="term" value="F:pseudouridylate synthase activity"/>
    <property type="evidence" value="ECO:0007669"/>
    <property type="project" value="TreeGrafter"/>
</dbReference>
<dbReference type="InterPro" id="IPR011611">
    <property type="entry name" value="PfkB_dom"/>
</dbReference>
<dbReference type="SUPFAM" id="SSF53613">
    <property type="entry name" value="Ribokinase-like"/>
    <property type="match status" value="1"/>
</dbReference>
<dbReference type="Gene3D" id="3.40.1190.20">
    <property type="match status" value="1"/>
</dbReference>
<comment type="caution">
    <text evidence="3">The sequence shown here is derived from an EMBL/GenBank/DDBJ whole genome shotgun (WGS) entry which is preliminary data.</text>
</comment>
<dbReference type="Pfam" id="PF00294">
    <property type="entry name" value="PfkB"/>
    <property type="match status" value="1"/>
</dbReference>
<dbReference type="InterPro" id="IPR029056">
    <property type="entry name" value="Ribokinase-like"/>
</dbReference>
<dbReference type="Proteomes" id="UP000078272">
    <property type="component" value="Unassembled WGS sequence"/>
</dbReference>
<evidence type="ECO:0000259" key="2">
    <source>
        <dbReference type="Pfam" id="PF00294"/>
    </source>
</evidence>
<protein>
    <recommendedName>
        <fullName evidence="2">Carbohydrate kinase PfkB domain-containing protein</fullName>
    </recommendedName>
</protein>
<feature type="domain" description="Carbohydrate kinase PfkB" evidence="2">
    <location>
        <begin position="10"/>
        <end position="294"/>
    </location>
</feature>
<reference evidence="3 4" key="1">
    <citation type="journal article" date="2016" name="Front. Microbiol.">
        <title>Genomic Resource of Rice Seed Associated Bacteria.</title>
        <authorList>
            <person name="Midha S."/>
            <person name="Bansal K."/>
            <person name="Sharma S."/>
            <person name="Kumar N."/>
            <person name="Patil P.P."/>
            <person name="Chaudhry V."/>
            <person name="Patil P.B."/>
        </authorList>
    </citation>
    <scope>NUCLEOTIDE SEQUENCE [LARGE SCALE GENOMIC DNA]</scope>
    <source>
        <strain evidence="3 4">NS226</strain>
    </source>
</reference>
<dbReference type="GO" id="GO:0046872">
    <property type="term" value="F:metal ion binding"/>
    <property type="evidence" value="ECO:0007669"/>
    <property type="project" value="UniProtKB-KW"/>
</dbReference>
<dbReference type="PANTHER" id="PTHR42909:SF1">
    <property type="entry name" value="CARBOHYDRATE KINASE PFKB DOMAIN-CONTAINING PROTEIN"/>
    <property type="match status" value="1"/>
</dbReference>